<dbReference type="PANTHER" id="PTHR33453:SF34">
    <property type="entry name" value="RIBOSOME-INACTIVATING PROTEIN"/>
    <property type="match status" value="1"/>
</dbReference>
<proteinExistence type="predicted"/>
<dbReference type="GO" id="GO:0017148">
    <property type="term" value="P:negative regulation of translation"/>
    <property type="evidence" value="ECO:0007669"/>
    <property type="project" value="InterPro"/>
</dbReference>
<organism evidence="1 2">
    <name type="scientific">Streptomyces azureus</name>
    <dbReference type="NCBI Taxonomy" id="146537"/>
    <lineage>
        <taxon>Bacteria</taxon>
        <taxon>Bacillati</taxon>
        <taxon>Actinomycetota</taxon>
        <taxon>Actinomycetes</taxon>
        <taxon>Kitasatosporales</taxon>
        <taxon>Streptomycetaceae</taxon>
        <taxon>Streptomyces</taxon>
    </lineage>
</organism>
<dbReference type="SUPFAM" id="SSF56371">
    <property type="entry name" value="Ribosome inactivating proteins (RIP)"/>
    <property type="match status" value="1"/>
</dbReference>
<dbReference type="InterPro" id="IPR036041">
    <property type="entry name" value="Ribosome-inact_prot_sf"/>
</dbReference>
<accession>A0A0K8PTJ3</accession>
<dbReference type="Pfam" id="PF00161">
    <property type="entry name" value="RIP"/>
    <property type="match status" value="1"/>
</dbReference>
<dbReference type="AlphaFoldDB" id="A0A0K8PTJ3"/>
<dbReference type="Proteomes" id="UP000053859">
    <property type="component" value="Unassembled WGS sequence"/>
</dbReference>
<dbReference type="InterPro" id="IPR001574">
    <property type="entry name" value="Ribosome_inactivat_prot"/>
</dbReference>
<name>A0A0K8PTJ3_STRAJ</name>
<dbReference type="InterPro" id="IPR017989">
    <property type="entry name" value="Ribosome_inactivat_1/2"/>
</dbReference>
<sequence length="293" mass="31528">MPAALVGALAVTGMSGLTETHHTSLGQEAQLVSDSIPTDGKSYDLTTGVHSDLARRYDALINDIRDRVEGTRLYGNIILARNQDDYFPVTLAMGRSQVTLVFNARNLYIVGWRNHETNTYYRLGHGPATIAGARARNLNWLNYNNMEGAAGNISRGSLGISLGTIQGSISDLGGQHYTAAGRDQARALLILTQAFAEGARADFISYRVSQAIRGGHSYYPGESSTISSNGSNSGGSMIDVTGLDFENDWSDLSRAAQNALHNHAAPRFRIGNGYLTTLSAIDAQLAVALHHKF</sequence>
<evidence type="ECO:0000313" key="1">
    <source>
        <dbReference type="EMBL" id="GAP50769.1"/>
    </source>
</evidence>
<dbReference type="InterPro" id="IPR016138">
    <property type="entry name" value="Ribosome_inactivat_prot_sub1"/>
</dbReference>
<dbReference type="GO" id="GO:0030598">
    <property type="term" value="F:rRNA N-glycosylase activity"/>
    <property type="evidence" value="ECO:0007669"/>
    <property type="project" value="InterPro"/>
</dbReference>
<evidence type="ECO:0000313" key="2">
    <source>
        <dbReference type="Proteomes" id="UP000053859"/>
    </source>
</evidence>
<protein>
    <submittedName>
        <fullName evidence="1">Shiga-like toxin 1 subunit A</fullName>
    </submittedName>
</protein>
<gene>
    <name evidence="1" type="ORF">SAZU_5628</name>
</gene>
<dbReference type="PANTHER" id="PTHR33453">
    <property type="match status" value="1"/>
</dbReference>
<dbReference type="PATRIC" id="fig|146537.3.peg.5922"/>
<dbReference type="PRINTS" id="PR00396">
    <property type="entry name" value="SHIGARICIN"/>
</dbReference>
<keyword evidence="2" id="KW-1185">Reference proteome</keyword>
<reference evidence="1" key="1">
    <citation type="journal article" date="2015" name="Genome Announc.">
        <title>Draft Genome Sequence of Thiostrepton-Producing Streptomyces azureus ATCC 14921.</title>
        <authorList>
            <person name="Sakihara K."/>
            <person name="Maeda J."/>
            <person name="Tashiro K."/>
            <person name="Fujino Y."/>
            <person name="Kuhara S."/>
            <person name="Ohshima T."/>
            <person name="Ogata S."/>
            <person name="Doi K."/>
        </authorList>
    </citation>
    <scope>NUCLEOTIDE SEQUENCE [LARGE SCALE GENOMIC DNA]</scope>
    <source>
        <strain evidence="1">ATCC14921</strain>
    </source>
</reference>
<dbReference type="EMBL" id="DF968349">
    <property type="protein sequence ID" value="GAP50769.1"/>
    <property type="molecule type" value="Genomic_DNA"/>
</dbReference>
<dbReference type="Gene3D" id="3.40.420.10">
    <property type="entry name" value="Ricin (A subunit), domain 1"/>
    <property type="match status" value="1"/>
</dbReference>
<dbReference type="RefSeq" id="WP_059421181.1">
    <property type="nucleotide sequence ID" value="NZ_DF968349.1"/>
</dbReference>